<accession>D3FBS3</accession>
<evidence type="ECO:0000313" key="2">
    <source>
        <dbReference type="Proteomes" id="UP000008229"/>
    </source>
</evidence>
<dbReference type="eggNOG" id="ENOG5030TVU">
    <property type="taxonomic scope" value="Bacteria"/>
</dbReference>
<dbReference type="OrthoDB" id="5245003at2"/>
<dbReference type="KEGG" id="cwo:Cwoe_2919"/>
<reference evidence="1 2" key="1">
    <citation type="journal article" date="2010" name="Stand. Genomic Sci.">
        <title>Complete genome sequence of Conexibacter woesei type strain (ID131577).</title>
        <authorList>
            <person name="Pukall R."/>
            <person name="Lapidus A."/>
            <person name="Glavina Del Rio T."/>
            <person name="Copeland A."/>
            <person name="Tice H."/>
            <person name="Cheng J.-F."/>
            <person name="Lucas S."/>
            <person name="Chen F."/>
            <person name="Nolan M."/>
            <person name="Bruce D."/>
            <person name="Goodwin L."/>
            <person name="Pitluck S."/>
            <person name="Mavromatis K."/>
            <person name="Ivanova N."/>
            <person name="Ovchinnikova G."/>
            <person name="Pati A."/>
            <person name="Chen A."/>
            <person name="Palaniappan K."/>
            <person name="Land M."/>
            <person name="Hauser L."/>
            <person name="Chang Y.-J."/>
            <person name="Jeffries C.D."/>
            <person name="Chain P."/>
            <person name="Meincke L."/>
            <person name="Sims D."/>
            <person name="Brettin T."/>
            <person name="Detter J.C."/>
            <person name="Rohde M."/>
            <person name="Goeker M."/>
            <person name="Bristow J."/>
            <person name="Eisen J.A."/>
            <person name="Markowitz V."/>
            <person name="Kyrpides N.C."/>
            <person name="Klenk H.-P."/>
            <person name="Hugenholtz P."/>
        </authorList>
    </citation>
    <scope>NUCLEOTIDE SEQUENCE [LARGE SCALE GENOMIC DNA]</scope>
    <source>
        <strain evidence="2">DSM 14684 / CIP 108061 / JCM 11494 / NBRC 100937 / ID131577</strain>
    </source>
</reference>
<name>D3FBS3_CONWI</name>
<sequence>MGRLDELRAEHRRLINSMEFAYAMGARRSLGARDPRLDGVVARVAELEREIAALSARDDADEPT</sequence>
<keyword evidence="2" id="KW-1185">Reference proteome</keyword>
<dbReference type="AlphaFoldDB" id="D3FBS3"/>
<protein>
    <submittedName>
        <fullName evidence="1">Uncharacterized protein</fullName>
    </submittedName>
</protein>
<evidence type="ECO:0000313" key="1">
    <source>
        <dbReference type="EMBL" id="ADB51338.1"/>
    </source>
</evidence>
<gene>
    <name evidence="1" type="ordered locus">Cwoe_2919</name>
</gene>
<dbReference type="Proteomes" id="UP000008229">
    <property type="component" value="Chromosome"/>
</dbReference>
<dbReference type="RefSeq" id="WP_012934389.1">
    <property type="nucleotide sequence ID" value="NC_013739.1"/>
</dbReference>
<dbReference type="HOGENOM" id="CLU_2860016_0_0_11"/>
<proteinExistence type="predicted"/>
<dbReference type="EMBL" id="CP001854">
    <property type="protein sequence ID" value="ADB51338.1"/>
    <property type="molecule type" value="Genomic_DNA"/>
</dbReference>
<reference evidence="2" key="2">
    <citation type="submission" date="2010-01" db="EMBL/GenBank/DDBJ databases">
        <title>The complete genome of Conexibacter woesei DSM 14684.</title>
        <authorList>
            <consortium name="US DOE Joint Genome Institute (JGI-PGF)"/>
            <person name="Lucas S."/>
            <person name="Copeland A."/>
            <person name="Lapidus A."/>
            <person name="Glavina del Rio T."/>
            <person name="Dalin E."/>
            <person name="Tice H."/>
            <person name="Bruce D."/>
            <person name="Goodwin L."/>
            <person name="Pitluck S."/>
            <person name="Kyrpides N."/>
            <person name="Mavromatis K."/>
            <person name="Ivanova N."/>
            <person name="Mikhailova N."/>
            <person name="Chertkov O."/>
            <person name="Brettin T."/>
            <person name="Detter J.C."/>
            <person name="Han C."/>
            <person name="Larimer F."/>
            <person name="Land M."/>
            <person name="Hauser L."/>
            <person name="Markowitz V."/>
            <person name="Cheng J.-F."/>
            <person name="Hugenholtz P."/>
            <person name="Woyke T."/>
            <person name="Wu D."/>
            <person name="Pukall R."/>
            <person name="Steenblock K."/>
            <person name="Schneider S."/>
            <person name="Klenk H.-P."/>
            <person name="Eisen J.A."/>
        </authorList>
    </citation>
    <scope>NUCLEOTIDE SEQUENCE [LARGE SCALE GENOMIC DNA]</scope>
    <source>
        <strain evidence="2">DSM 14684 / CIP 108061 / JCM 11494 / NBRC 100937 / ID131577</strain>
    </source>
</reference>
<organism evidence="1 2">
    <name type="scientific">Conexibacter woesei (strain DSM 14684 / CCUG 47730 / CIP 108061 / JCM 11494 / NBRC 100937 / ID131577)</name>
    <dbReference type="NCBI Taxonomy" id="469383"/>
    <lineage>
        <taxon>Bacteria</taxon>
        <taxon>Bacillati</taxon>
        <taxon>Actinomycetota</taxon>
        <taxon>Thermoleophilia</taxon>
        <taxon>Solirubrobacterales</taxon>
        <taxon>Conexibacteraceae</taxon>
        <taxon>Conexibacter</taxon>
    </lineage>
</organism>